<dbReference type="Gene3D" id="3.10.20.90">
    <property type="entry name" value="Phosphatidylinositol 3-kinase Catalytic Subunit, Chain A, domain 1"/>
    <property type="match status" value="3"/>
</dbReference>
<protein>
    <recommendedName>
        <fullName evidence="11">Ubiquitin-like domain-containing protein</fullName>
    </recommendedName>
</protein>
<dbReference type="PANTHER" id="PTHR21529:SF4">
    <property type="entry name" value="TPR AND ANKYRIN REPEAT-CONTAINING PROTEIN 1"/>
    <property type="match status" value="1"/>
</dbReference>
<evidence type="ECO:0000313" key="9">
    <source>
        <dbReference type="EMBL" id="KAL3798519.1"/>
    </source>
</evidence>
<dbReference type="EMBL" id="JALLPJ020000213">
    <property type="protein sequence ID" value="KAL3798519.1"/>
    <property type="molecule type" value="Genomic_DNA"/>
</dbReference>
<gene>
    <name evidence="9" type="ORF">ACHAWO_001463</name>
</gene>
<feature type="domain" description="Ubiquitin-like" evidence="7">
    <location>
        <begin position="6"/>
        <end position="83"/>
    </location>
</feature>
<dbReference type="InterPro" id="IPR013986">
    <property type="entry name" value="DExx_box_DNA_helicase_dom_sf"/>
</dbReference>
<evidence type="ECO:0000256" key="4">
    <source>
        <dbReference type="ARBA" id="ARBA00022840"/>
    </source>
</evidence>
<evidence type="ECO:0000259" key="8">
    <source>
        <dbReference type="PROSITE" id="PS51198"/>
    </source>
</evidence>
<accession>A0ABD3QDP8</accession>
<dbReference type="InterPro" id="IPR029071">
    <property type="entry name" value="Ubiquitin-like_domsf"/>
</dbReference>
<dbReference type="Pfam" id="PF00580">
    <property type="entry name" value="UvrD-helicase"/>
    <property type="match status" value="1"/>
</dbReference>
<dbReference type="Pfam" id="PF00240">
    <property type="entry name" value="ubiquitin"/>
    <property type="match status" value="2"/>
</dbReference>
<feature type="region of interest" description="Disordered" evidence="6">
    <location>
        <begin position="674"/>
        <end position="696"/>
    </location>
</feature>
<sequence>MSDNIINLVVSSTDGSFCDFVQARESDTIGALKENIMELRSFSYDVSLGDIKLMSPSGTDLCNKKTLRDYHLNDQCIITMSIETFMSPNGCTYSDLVANGMEEYDEKESKEVQIYIAFVEHRSGFNLTVDTSMTIEGLKEKIMNKVTPRFKPEQQRLFLNGSNLLDDKTLAYYDIDCGANLFVMLRRDFDLLPPAEGRVLLYVGQDGKVLTITIESNDATIRQVKRAVWEKTGILPAFQRLNFNGEDLDLPDQVLSGYGIKTESFMYLYQRRERDPEPGYSILPASMNPDVVAGGGVVNDANMITIIFMHPTRGLAGSGVQLELRRDAPLRQILASYSERIGAPAASHLQFLHEMYGELPHDCQLSPEDMGLENGCTFMVMPNMNMNDQRPLSAQSVSSNHDSDTIDLTPFSDSGSTITLTMVNIDNHRISAKIRESTSLQLLFDYFAEEVGIEGDLLMYKSNGKSFSHDIDKTASQCGIEDGDTITAVLRADEEERIESEKRRIESEKIEKTRAVLRRLFTRVRQRRELAKQHRERAHKTIADLIWKSAAAKRRVKLRNSAVQMQKAVRGHNAYTKWRRLRDSAILVQTISRGYLARKVYGDAVQTRMLEFQHFASVWKPTADLVRQRASAPLQSLSGWALVREKVNLKKTEDIDEDGNLVGTNEKLNKALAGALSETNKDEPIDDTESESDLENEIPKDHTNRIRDIEIDWSQFQVTHHVCKFLRNGDAKFREIFVKKMKQLGRGERSHKLQKPLQGCESIIYETYLENKSGWRILWTQEGTGLVIWFVCQHKSVSRYAKLIDDSKNRTARQQLPSSFISQVENGVSQQENKMDVKLDPIGNVPLKVYDIQNVDDIVADNWAPRMHLTREERDVVEAKGTVLLLGRSGTGKTICISNRIEFDRERLGCKADFSQLFVSRSKQLCRYVKDAVGEYRGSTFTTFDNLVSEIEISLSQLFIGRSFQRKHHVGFARFNNEFFSTRYRQEDISALIVWKAIRTFMKGSIEAFQQTDRVLSREHFVGEQLGKNRCQVPLELRDSIYSIFLQYQKWLDEQHLFDDCDRISALLKAIEVARKSHSQVFDDSIKKLKIYVDEVQDYTQVEILLFFYISGGPGALFLAGDPAQSVVEGTDFRFEEIRSVGYFVAGDARRHLIPEKPKVVNVNFRSHSGILNTAAAVLDFLFLHFPSSAKQLPKDHGLFNGSRPSVLQSIQVETLSTLLKEKLPGAVVLTHDETAAKWKEKLDHALVYGIRDDCFCSQFDWSGEAKGMEFKSVIILDFFGELPESLQKPCRNLLLNRYHECDGFQQQFPLVEVYLKLLYTGITRCIEQLFFAESTSSPSGDAAVRWLTATKNINNTNNDGVNKEALATISRDVKDLEGMTMTNDEFCIVGIDNAEQAESNTYLPLETALRYLDRSIYCFQKAQRSDLVAKATVHAKSLKLKDMLTKPEDSMQRQDMESIETDVSQTIVSLVRENLLAESSSLLNTIIPLVNPYKQTKLEEYVVGPIDMLNR</sequence>
<evidence type="ECO:0000256" key="2">
    <source>
        <dbReference type="ARBA" id="ARBA00022801"/>
    </source>
</evidence>
<keyword evidence="10" id="KW-1185">Reference proteome</keyword>
<dbReference type="GO" id="GO:0016787">
    <property type="term" value="F:hydrolase activity"/>
    <property type="evidence" value="ECO:0007669"/>
    <property type="project" value="UniProtKB-UniRule"/>
</dbReference>
<dbReference type="Pfam" id="PF00612">
    <property type="entry name" value="IQ"/>
    <property type="match status" value="1"/>
</dbReference>
<feature type="domain" description="UvrD-like helicase ATP-binding" evidence="8">
    <location>
        <begin position="866"/>
        <end position="1168"/>
    </location>
</feature>
<dbReference type="PROSITE" id="PS51198">
    <property type="entry name" value="UVRD_HELICASE_ATP_BIND"/>
    <property type="match status" value="1"/>
</dbReference>
<evidence type="ECO:0008006" key="11">
    <source>
        <dbReference type="Google" id="ProtNLM"/>
    </source>
</evidence>
<keyword evidence="3 5" id="KW-0347">Helicase</keyword>
<keyword evidence="2 5" id="KW-0378">Hydrolase</keyword>
<dbReference type="Gene3D" id="1.20.5.190">
    <property type="match status" value="1"/>
</dbReference>
<dbReference type="InterPro" id="IPR000048">
    <property type="entry name" value="IQ_motif_EF-hand-BS"/>
</dbReference>
<dbReference type="SMART" id="SM00213">
    <property type="entry name" value="UBQ"/>
    <property type="match status" value="4"/>
</dbReference>
<dbReference type="CDD" id="cd01763">
    <property type="entry name" value="Ubl_SUMO_like"/>
    <property type="match status" value="1"/>
</dbReference>
<dbReference type="GO" id="GO:0005524">
    <property type="term" value="F:ATP binding"/>
    <property type="evidence" value="ECO:0007669"/>
    <property type="project" value="UniProtKB-UniRule"/>
</dbReference>
<dbReference type="Gene3D" id="3.40.50.300">
    <property type="entry name" value="P-loop containing nucleotide triphosphate hydrolases"/>
    <property type="match status" value="1"/>
</dbReference>
<evidence type="ECO:0000256" key="5">
    <source>
        <dbReference type="PROSITE-ProRule" id="PRU00560"/>
    </source>
</evidence>
<dbReference type="SMART" id="SM00015">
    <property type="entry name" value="IQ"/>
    <property type="match status" value="2"/>
</dbReference>
<dbReference type="GO" id="GO:0004386">
    <property type="term" value="F:helicase activity"/>
    <property type="evidence" value="ECO:0007669"/>
    <property type="project" value="UniProtKB-UniRule"/>
</dbReference>
<reference evidence="9 10" key="1">
    <citation type="submission" date="2024-10" db="EMBL/GenBank/DDBJ databases">
        <title>Updated reference genomes for cyclostephanoid diatoms.</title>
        <authorList>
            <person name="Roberts W.R."/>
            <person name="Alverson A.J."/>
        </authorList>
    </citation>
    <scope>NUCLEOTIDE SEQUENCE [LARGE SCALE GENOMIC DNA]</scope>
    <source>
        <strain evidence="9 10">AJA010-31</strain>
    </source>
</reference>
<evidence type="ECO:0000256" key="3">
    <source>
        <dbReference type="ARBA" id="ARBA00022806"/>
    </source>
</evidence>
<name>A0ABD3QDP8_9STRA</name>
<dbReference type="Gene3D" id="1.10.10.160">
    <property type="match status" value="1"/>
</dbReference>
<keyword evidence="4 5" id="KW-0067">ATP-binding</keyword>
<feature type="domain" description="Ubiquitin-like" evidence="7">
    <location>
        <begin position="112"/>
        <end position="187"/>
    </location>
</feature>
<dbReference type="InterPro" id="IPR000626">
    <property type="entry name" value="Ubiquitin-like_dom"/>
</dbReference>
<keyword evidence="1 5" id="KW-0547">Nucleotide-binding</keyword>
<dbReference type="SUPFAM" id="SSF54236">
    <property type="entry name" value="Ubiquitin-like"/>
    <property type="match status" value="4"/>
</dbReference>
<feature type="domain" description="Ubiquitin-like" evidence="7">
    <location>
        <begin position="220"/>
        <end position="275"/>
    </location>
</feature>
<dbReference type="Proteomes" id="UP001530400">
    <property type="component" value="Unassembled WGS sequence"/>
</dbReference>
<dbReference type="PANTHER" id="PTHR21529">
    <property type="entry name" value="MAMMARY TURMOR VIRUS RECEPTOR HOMOLOG 1, 2 MTVR1, 2"/>
    <property type="match status" value="1"/>
</dbReference>
<evidence type="ECO:0000259" key="7">
    <source>
        <dbReference type="PROSITE" id="PS50053"/>
    </source>
</evidence>
<feature type="binding site" evidence="5">
    <location>
        <begin position="887"/>
        <end position="894"/>
    </location>
    <ligand>
        <name>ATP</name>
        <dbReference type="ChEBI" id="CHEBI:30616"/>
    </ligand>
</feature>
<evidence type="ECO:0000256" key="1">
    <source>
        <dbReference type="ARBA" id="ARBA00022741"/>
    </source>
</evidence>
<feature type="domain" description="Ubiquitin-like" evidence="7">
    <location>
        <begin position="418"/>
        <end position="491"/>
    </location>
</feature>
<evidence type="ECO:0000313" key="10">
    <source>
        <dbReference type="Proteomes" id="UP001530400"/>
    </source>
</evidence>
<dbReference type="InterPro" id="IPR027417">
    <property type="entry name" value="P-loop_NTPase"/>
</dbReference>
<dbReference type="PROSITE" id="PS50096">
    <property type="entry name" value="IQ"/>
    <property type="match status" value="2"/>
</dbReference>
<organism evidence="9 10">
    <name type="scientific">Cyclotella atomus</name>
    <dbReference type="NCBI Taxonomy" id="382360"/>
    <lineage>
        <taxon>Eukaryota</taxon>
        <taxon>Sar</taxon>
        <taxon>Stramenopiles</taxon>
        <taxon>Ochrophyta</taxon>
        <taxon>Bacillariophyta</taxon>
        <taxon>Coscinodiscophyceae</taxon>
        <taxon>Thalassiosirophycidae</taxon>
        <taxon>Stephanodiscales</taxon>
        <taxon>Stephanodiscaceae</taxon>
        <taxon>Cyclotella</taxon>
    </lineage>
</organism>
<feature type="compositionally biased region" description="Acidic residues" evidence="6">
    <location>
        <begin position="684"/>
        <end position="696"/>
    </location>
</feature>
<dbReference type="CDD" id="cd17039">
    <property type="entry name" value="Ubl_ubiquitin_like"/>
    <property type="match status" value="2"/>
</dbReference>
<dbReference type="InterPro" id="IPR014016">
    <property type="entry name" value="UvrD-like_ATP-bd"/>
</dbReference>
<evidence type="ECO:0000256" key="6">
    <source>
        <dbReference type="SAM" id="MobiDB-lite"/>
    </source>
</evidence>
<comment type="caution">
    <text evidence="9">The sequence shown here is derived from an EMBL/GenBank/DDBJ whole genome shotgun (WGS) entry which is preliminary data.</text>
</comment>
<dbReference type="SUPFAM" id="SSF52540">
    <property type="entry name" value="P-loop containing nucleoside triphosphate hydrolases"/>
    <property type="match status" value="1"/>
</dbReference>
<dbReference type="InterPro" id="IPR039904">
    <property type="entry name" value="TRANK1"/>
</dbReference>
<proteinExistence type="predicted"/>
<dbReference type="PROSITE" id="PS50053">
    <property type="entry name" value="UBIQUITIN_2"/>
    <property type="match status" value="4"/>
</dbReference>